<dbReference type="InterPro" id="IPR039303">
    <property type="entry name" value="CCDC50"/>
</dbReference>
<dbReference type="Pfam" id="PF15295">
    <property type="entry name" value="CCDC50_N"/>
    <property type="match status" value="1"/>
</dbReference>
<feature type="compositionally biased region" description="Polar residues" evidence="2">
    <location>
        <begin position="337"/>
        <end position="348"/>
    </location>
</feature>
<keyword evidence="1" id="KW-0175">Coiled coil</keyword>
<accession>A0ABM0MW30</accession>
<feature type="compositionally biased region" description="Basic residues" evidence="2">
    <location>
        <begin position="446"/>
        <end position="461"/>
    </location>
</feature>
<evidence type="ECO:0000313" key="4">
    <source>
        <dbReference type="Proteomes" id="UP000694865"/>
    </source>
</evidence>
<dbReference type="RefSeq" id="XP_006824221.1">
    <property type="nucleotide sequence ID" value="XM_006824158.1"/>
</dbReference>
<evidence type="ECO:0000256" key="1">
    <source>
        <dbReference type="ARBA" id="ARBA00023054"/>
    </source>
</evidence>
<feature type="region of interest" description="Disordered" evidence="2">
    <location>
        <begin position="101"/>
        <end position="255"/>
    </location>
</feature>
<keyword evidence="4" id="KW-1185">Reference proteome</keyword>
<evidence type="ECO:0000259" key="3">
    <source>
        <dbReference type="Pfam" id="PF15295"/>
    </source>
</evidence>
<feature type="domain" description="Coiled-coil" evidence="3">
    <location>
        <begin position="14"/>
        <end position="113"/>
    </location>
</feature>
<dbReference type="PANTHER" id="PTHR22115:SF4">
    <property type="entry name" value="COILED-COIL DOMAIN-CONTAINING PROTEIN"/>
    <property type="match status" value="1"/>
</dbReference>
<name>A0ABM0MW30_SACKO</name>
<feature type="compositionally biased region" description="Basic and acidic residues" evidence="2">
    <location>
        <begin position="227"/>
        <end position="255"/>
    </location>
</feature>
<sequence length="461" mass="53805">MSDVEETAVKGKVEKVEKHYSGNVSRRRTVRTDLRTAKDFAGEEAMIAFHEEQDKLRVQQEIEEKDRQAAQRLYEELLEQERQNFEQLRFQENRDAELARQLQDKEQKKYERHELKKREKELRRERQRLEKLMAQQDRDLAAYTQRNTDHVYDDDDLTNVAAGHSRGHDYPPDELPPEGYHEDFAQNNADKRLSDEPPGYEGPYDESEEEEDEETRQIRQMQDDEEFARLLHEQESKRKSKHLPKDISELTAHDEDIARKMQQEEQLMAKRHQYKRHQKKVSAEIADPDPLVPLHGDHHRQHSVPARIKYGDGGITLKSYTKQSEDYPRHHHHHSLPANSQPPSSSYRHPSPNGSYSSSTSSITSPGQIIDIAATLDPTYRQDQMYPPQDVQGVTLIKKTPLNESLPPVFTPDDDDDDDFYPGISETDKNFAPIQGTRRKSDSKKERKNKGLFGKLKKKKN</sequence>
<feature type="compositionally biased region" description="Basic and acidic residues" evidence="2">
    <location>
        <begin position="101"/>
        <end position="140"/>
    </location>
</feature>
<evidence type="ECO:0000313" key="5">
    <source>
        <dbReference type="RefSeq" id="XP_006824221.1"/>
    </source>
</evidence>
<gene>
    <name evidence="5" type="primary">LOC100367332</name>
</gene>
<evidence type="ECO:0000256" key="2">
    <source>
        <dbReference type="SAM" id="MobiDB-lite"/>
    </source>
</evidence>
<dbReference type="Proteomes" id="UP000694865">
    <property type="component" value="Unplaced"/>
</dbReference>
<feature type="compositionally biased region" description="Low complexity" evidence="2">
    <location>
        <begin position="350"/>
        <end position="367"/>
    </location>
</feature>
<organism evidence="4 5">
    <name type="scientific">Saccoglossus kowalevskii</name>
    <name type="common">Acorn worm</name>
    <dbReference type="NCBI Taxonomy" id="10224"/>
    <lineage>
        <taxon>Eukaryota</taxon>
        <taxon>Metazoa</taxon>
        <taxon>Hemichordata</taxon>
        <taxon>Enteropneusta</taxon>
        <taxon>Harrimaniidae</taxon>
        <taxon>Saccoglossus</taxon>
    </lineage>
</organism>
<protein>
    <submittedName>
        <fullName evidence="5">Trichohyalin-like</fullName>
    </submittedName>
</protein>
<dbReference type="GeneID" id="100367332"/>
<dbReference type="PANTHER" id="PTHR22115">
    <property type="entry name" value="C3ORF6 PROTEIN-RELATED"/>
    <property type="match status" value="1"/>
</dbReference>
<proteinExistence type="predicted"/>
<dbReference type="InterPro" id="IPR029311">
    <property type="entry name" value="CCDC50_N"/>
</dbReference>
<feature type="compositionally biased region" description="Acidic residues" evidence="2">
    <location>
        <begin position="203"/>
        <end position="214"/>
    </location>
</feature>
<feature type="region of interest" description="Disordered" evidence="2">
    <location>
        <begin position="288"/>
        <end position="461"/>
    </location>
</feature>
<reference evidence="5" key="1">
    <citation type="submission" date="2025-08" db="UniProtKB">
        <authorList>
            <consortium name="RefSeq"/>
        </authorList>
    </citation>
    <scope>IDENTIFICATION</scope>
    <source>
        <tissue evidence="5">Testes</tissue>
    </source>
</reference>
<feature type="compositionally biased region" description="Basic and acidic residues" evidence="2">
    <location>
        <begin position="179"/>
        <end position="195"/>
    </location>
</feature>